<organism evidence="3 4">
    <name type="scientific">Chitinophaga tropicalis</name>
    <dbReference type="NCBI Taxonomy" id="2683588"/>
    <lineage>
        <taxon>Bacteria</taxon>
        <taxon>Pseudomonadati</taxon>
        <taxon>Bacteroidota</taxon>
        <taxon>Chitinophagia</taxon>
        <taxon>Chitinophagales</taxon>
        <taxon>Chitinophagaceae</taxon>
        <taxon>Chitinophaga</taxon>
    </lineage>
</organism>
<keyword evidence="1" id="KW-0472">Membrane</keyword>
<dbReference type="Gene3D" id="2.60.120.1250">
    <property type="entry name" value="Peptidase M60, enhancin-like domain 1"/>
    <property type="match status" value="1"/>
</dbReference>
<protein>
    <recommendedName>
        <fullName evidence="2">Peptidase M60 domain-containing protein</fullName>
    </recommendedName>
</protein>
<gene>
    <name evidence="3" type="ORF">GO493_28000</name>
</gene>
<dbReference type="PANTHER" id="PTHR15730:SF5">
    <property type="entry name" value="SI:CH211-210B2.2-RELATED"/>
    <property type="match status" value="1"/>
</dbReference>
<accession>A0A7K1UCM4</accession>
<evidence type="ECO:0000313" key="4">
    <source>
        <dbReference type="Proteomes" id="UP000461730"/>
    </source>
</evidence>
<evidence type="ECO:0000256" key="1">
    <source>
        <dbReference type="SAM" id="Phobius"/>
    </source>
</evidence>
<evidence type="ECO:0000313" key="3">
    <source>
        <dbReference type="EMBL" id="MVT12134.1"/>
    </source>
</evidence>
<comment type="caution">
    <text evidence="3">The sequence shown here is derived from an EMBL/GenBank/DDBJ whole genome shotgun (WGS) entry which is preliminary data.</text>
</comment>
<dbReference type="InterPro" id="IPR051244">
    <property type="entry name" value="TCAF"/>
</dbReference>
<dbReference type="Pfam" id="PF17291">
    <property type="entry name" value="M60-like_N"/>
    <property type="match status" value="1"/>
</dbReference>
<name>A0A7K1UCM4_9BACT</name>
<dbReference type="Proteomes" id="UP000461730">
    <property type="component" value="Unassembled WGS sequence"/>
</dbReference>
<dbReference type="EMBL" id="WRXN01000019">
    <property type="protein sequence ID" value="MVT12134.1"/>
    <property type="molecule type" value="Genomic_DNA"/>
</dbReference>
<dbReference type="PROSITE" id="PS51723">
    <property type="entry name" value="PEPTIDASE_M60"/>
    <property type="match status" value="1"/>
</dbReference>
<keyword evidence="1" id="KW-0812">Transmembrane</keyword>
<dbReference type="InterPro" id="IPR042279">
    <property type="entry name" value="Pep_M60_3"/>
</dbReference>
<keyword evidence="4" id="KW-1185">Reference proteome</keyword>
<keyword evidence="1" id="KW-1133">Transmembrane helix</keyword>
<dbReference type="PANTHER" id="PTHR15730">
    <property type="entry name" value="EXPERIMENTAL AUTOIMMUNE PROSTATITIS ANTIGEN 2-RELATED"/>
    <property type="match status" value="1"/>
</dbReference>
<sequence>MNDKKKDTKYPCLCNTVLLITIFLITGVHANAQQKDRAILLKGVHQIPLPDTPGYICPTYIFDHRPEIITTVKAEGEEPFLFNNIVKTSLGKGKIIIFGSSEYFTAPMLRDPDTRNILSNTILWGNKKAVKILLMGGSDTLQQLFKERHFPTVSDSKSLSDPSVNILLLTKDITDSTEMEEIEIFVRRGGTLIFGSPLAKMFSADPQSSPSLHLNELFTKAGVYHSFNPSEHTKASALEDSIPYYLHINTILKELADNDTHYQNKGIKDAVTSSISLAVYFADTSLTNEIKESLGYSEDNPIVPSEESPIYKDRVRSFLKYELQSLLFARKVGKAPNPYYIAPASKIFPGGVSPAAPRVTRTIEIPVKTGAQGLLEPRSPYHALHSTGLYVPAGEKVTVSIADDYVDKNLKIRIGVHDDNLLHMDRFVREPYDLTSSFDITKDTTVVYSPYGGILYLSVPDTSHLKVVTLKIGGAVKYPYFKSGITNVNDWRDSIRNFGAPWAELATDKVILTVPAERIRTLEDPEKLMRFWDEVLDADAALANIPSSRTHPERIIIDKQVAFGYMFTSYQKIVAPDDLSCIYMLDEEYMRLHGSWGHFHELGHRHQFWGIDFQELGEVTTNLYTMYVFDKVLGKGIYNHEDIPGKEAVINKIKKYMAEGADFKKWSEDPFLALCMYIEIIEGFGWQAIEKVHRVYRALPKERYPSTEEERRDYWFKMICNATQKNLSVFFDKWAVPVSDKARREVSGLPQWLPDELK</sequence>
<dbReference type="Gene3D" id="1.10.390.30">
    <property type="entry name" value="Peptidase M60, enhancin-like domain 3"/>
    <property type="match status" value="1"/>
</dbReference>
<dbReference type="SMART" id="SM01276">
    <property type="entry name" value="M60-like"/>
    <property type="match status" value="1"/>
</dbReference>
<evidence type="ECO:0000259" key="2">
    <source>
        <dbReference type="PROSITE" id="PS51723"/>
    </source>
</evidence>
<dbReference type="InterPro" id="IPR035423">
    <property type="entry name" value="M60-like_N"/>
</dbReference>
<dbReference type="Pfam" id="PF13402">
    <property type="entry name" value="Peptidase_M60"/>
    <property type="match status" value="1"/>
</dbReference>
<feature type="transmembrane region" description="Helical" evidence="1">
    <location>
        <begin position="12"/>
        <end position="32"/>
    </location>
</feature>
<reference evidence="3 4" key="1">
    <citation type="submission" date="2019-12" db="EMBL/GenBank/DDBJ databases">
        <title>Chitinophaga sp. strain ysch24 (GDMCC 1.1355), whole genome shotgun sequence.</title>
        <authorList>
            <person name="Zhang X."/>
        </authorList>
    </citation>
    <scope>NUCLEOTIDE SEQUENCE [LARGE SCALE GENOMIC DNA]</scope>
    <source>
        <strain evidence="4">ysch24</strain>
    </source>
</reference>
<dbReference type="InterPro" id="IPR031161">
    <property type="entry name" value="Peptidase_M60_dom"/>
</dbReference>
<feature type="domain" description="Peptidase M60" evidence="2">
    <location>
        <begin position="382"/>
        <end position="685"/>
    </location>
</feature>
<dbReference type="AlphaFoldDB" id="A0A7K1UCM4"/>
<dbReference type="Gene3D" id="3.40.390.80">
    <property type="entry name" value="Peptidase M60, enhancin-like domain 2"/>
    <property type="match status" value="1"/>
</dbReference>
<proteinExistence type="predicted"/>